<dbReference type="GO" id="GO:0005829">
    <property type="term" value="C:cytosol"/>
    <property type="evidence" value="ECO:0007669"/>
    <property type="project" value="TreeGrafter"/>
</dbReference>
<dbReference type="UniPathway" id="UPA00094"/>
<dbReference type="Pfam" id="PF00550">
    <property type="entry name" value="PP-binding"/>
    <property type="match status" value="1"/>
</dbReference>
<evidence type="ECO:0000313" key="10">
    <source>
        <dbReference type="EMBL" id="GAJ46854.1"/>
    </source>
</evidence>
<feature type="domain" description="Carrier" evidence="9">
    <location>
        <begin position="13"/>
        <end position="94"/>
    </location>
</feature>
<dbReference type="UniPathway" id="UPA00360"/>
<dbReference type="EMBL" id="BAUP01000150">
    <property type="protein sequence ID" value="GAJ46854.1"/>
    <property type="molecule type" value="Genomic_DNA"/>
</dbReference>
<accession>A0A023DZ95</accession>
<dbReference type="GO" id="GO:0000036">
    <property type="term" value="F:acyl carrier activity"/>
    <property type="evidence" value="ECO:0007669"/>
    <property type="project" value="UniProtKB-UniRule"/>
</dbReference>
<comment type="PTM">
    <text evidence="8">4'-phosphopantetheine is transferred from CoA to a specific serine of apo-ACP by AcpS. This modification is essential for activity because fatty acids are bound in thioester linkage to the sulfhydryl of the prosthetic group.</text>
</comment>
<dbReference type="GO" id="GO:0016020">
    <property type="term" value="C:membrane"/>
    <property type="evidence" value="ECO:0007669"/>
    <property type="project" value="GOC"/>
</dbReference>
<evidence type="ECO:0000256" key="1">
    <source>
        <dbReference type="ARBA" id="ARBA00022450"/>
    </source>
</evidence>
<evidence type="ECO:0000256" key="7">
    <source>
        <dbReference type="ARBA" id="ARBA00024328"/>
    </source>
</evidence>
<dbReference type="GO" id="GO:0009245">
    <property type="term" value="P:lipid A biosynthetic process"/>
    <property type="evidence" value="ECO:0007669"/>
    <property type="project" value="TreeGrafter"/>
</dbReference>
<dbReference type="SUPFAM" id="SSF47336">
    <property type="entry name" value="ACP-like"/>
    <property type="match status" value="1"/>
</dbReference>
<dbReference type="RefSeq" id="WP_006291263.1">
    <property type="nucleotide sequence ID" value="NZ_BAUP01000150.1"/>
</dbReference>
<dbReference type="PROSITE" id="PS50075">
    <property type="entry name" value="CARRIER"/>
    <property type="match status" value="1"/>
</dbReference>
<organism evidence="10 11">
    <name type="scientific">Holospora elegans E1</name>
    <dbReference type="NCBI Taxonomy" id="1427503"/>
    <lineage>
        <taxon>Bacteria</taxon>
        <taxon>Pseudomonadati</taxon>
        <taxon>Pseudomonadota</taxon>
        <taxon>Alphaproteobacteria</taxon>
        <taxon>Holosporales</taxon>
        <taxon>Holosporaceae</taxon>
        <taxon>Holospora</taxon>
    </lineage>
</organism>
<protein>
    <recommendedName>
        <fullName evidence="8">Acyl carrier protein</fullName>
        <shortName evidence="8">ACP</shortName>
    </recommendedName>
</protein>
<keyword evidence="8" id="KW-0963">Cytoplasm</keyword>
<dbReference type="AlphaFoldDB" id="A0A023DZ95"/>
<evidence type="ECO:0000256" key="6">
    <source>
        <dbReference type="ARBA" id="ARBA00023160"/>
    </source>
</evidence>
<dbReference type="HAMAP" id="MF_01217">
    <property type="entry name" value="Acyl_carrier"/>
    <property type="match status" value="1"/>
</dbReference>
<feature type="modified residue" description="O-(pantetheine 4'-phosphoryl)serine" evidence="8">
    <location>
        <position position="54"/>
    </location>
</feature>
<dbReference type="InterPro" id="IPR009081">
    <property type="entry name" value="PP-bd_ACP"/>
</dbReference>
<dbReference type="PANTHER" id="PTHR20863">
    <property type="entry name" value="ACYL CARRIER PROTEIN"/>
    <property type="match status" value="1"/>
</dbReference>
<dbReference type="Proteomes" id="UP000024842">
    <property type="component" value="Unassembled WGS sequence"/>
</dbReference>
<dbReference type="STRING" id="1427503.HE1_01196"/>
<evidence type="ECO:0000256" key="5">
    <source>
        <dbReference type="ARBA" id="ARBA00023098"/>
    </source>
</evidence>
<dbReference type="GO" id="GO:0036104">
    <property type="term" value="P:Kdo2-lipid A biosynthetic process"/>
    <property type="evidence" value="ECO:0007669"/>
    <property type="project" value="UniProtKB-UniPathway"/>
</dbReference>
<keyword evidence="11" id="KW-1185">Reference proteome</keyword>
<keyword evidence="6 8" id="KW-0275">Fatty acid biosynthesis</keyword>
<dbReference type="PROSITE" id="PS00012">
    <property type="entry name" value="PHOSPHOPANTETHEINE"/>
    <property type="match status" value="1"/>
</dbReference>
<evidence type="ECO:0000313" key="11">
    <source>
        <dbReference type="Proteomes" id="UP000024842"/>
    </source>
</evidence>
<sequence>MTIDHSNSSVSVETKRKSVDEVFREISEILAQSVAHNKEITMDSSITGDFGADSLDQIELVMDLEKRFGCTISDEETSKIKTVGDIVGLVMRLSNEEKA</sequence>
<evidence type="ECO:0000259" key="9">
    <source>
        <dbReference type="PROSITE" id="PS50075"/>
    </source>
</evidence>
<evidence type="ECO:0000256" key="8">
    <source>
        <dbReference type="HAMAP-Rule" id="MF_01217"/>
    </source>
</evidence>
<dbReference type="NCBIfam" id="NF002150">
    <property type="entry name" value="PRK00982.1-4"/>
    <property type="match status" value="1"/>
</dbReference>
<comment type="caution">
    <text evidence="10">The sequence shown here is derived from an EMBL/GenBank/DDBJ whole genome shotgun (WGS) entry which is preliminary data.</text>
</comment>
<keyword evidence="1 8" id="KW-0596">Phosphopantetheine</keyword>
<dbReference type="Gene3D" id="1.10.1200.10">
    <property type="entry name" value="ACP-like"/>
    <property type="match status" value="1"/>
</dbReference>
<comment type="pathway">
    <text evidence="7">Glycolipid biosynthesis; KDO(2)-lipid A biosynthesis.</text>
</comment>
<evidence type="ECO:0000256" key="4">
    <source>
        <dbReference type="ARBA" id="ARBA00022832"/>
    </source>
</evidence>
<proteinExistence type="inferred from homology"/>
<dbReference type="OrthoDB" id="9804551at2"/>
<comment type="function">
    <text evidence="8">Carrier of the growing fatty acid chain in fatty acid biosynthesis.</text>
</comment>
<name>A0A023DZ95_9PROT</name>
<keyword evidence="3 8" id="KW-0597">Phosphoprotein</keyword>
<keyword evidence="2 8" id="KW-0444">Lipid biosynthesis</keyword>
<dbReference type="NCBIfam" id="NF002148">
    <property type="entry name" value="PRK00982.1-2"/>
    <property type="match status" value="1"/>
</dbReference>
<gene>
    <name evidence="8" type="primary">acpP</name>
    <name evidence="10" type="ORF">HE1_01196</name>
</gene>
<dbReference type="InterPro" id="IPR006162">
    <property type="entry name" value="Ppantetheine_attach_site"/>
</dbReference>
<dbReference type="InterPro" id="IPR036736">
    <property type="entry name" value="ACP-like_sf"/>
</dbReference>
<dbReference type="GO" id="GO:0000035">
    <property type="term" value="F:acyl binding"/>
    <property type="evidence" value="ECO:0007669"/>
    <property type="project" value="TreeGrafter"/>
</dbReference>
<evidence type="ECO:0000256" key="2">
    <source>
        <dbReference type="ARBA" id="ARBA00022516"/>
    </source>
</evidence>
<dbReference type="PANTHER" id="PTHR20863:SF76">
    <property type="entry name" value="CARRIER DOMAIN-CONTAINING PROTEIN"/>
    <property type="match status" value="1"/>
</dbReference>
<reference evidence="10 11" key="1">
    <citation type="journal article" date="2014" name="FEMS Microbiol. Lett.">
        <title>Draft genome sequences of three Holospora species (Holospora obtusa, Holospora undulata, and Holospora elegans), endonuclear symbiotic bacteria of the ciliate Paramecium caudatum.</title>
        <authorList>
            <person name="Dohra H."/>
            <person name="Tanaka K."/>
            <person name="Suzuki T."/>
            <person name="Fujishima M."/>
            <person name="Suzuki H."/>
        </authorList>
    </citation>
    <scope>NUCLEOTIDE SEQUENCE [LARGE SCALE GENOMIC DNA]</scope>
    <source>
        <strain evidence="10 11">E1</strain>
    </source>
</reference>
<keyword evidence="4 8" id="KW-0276">Fatty acid metabolism</keyword>
<comment type="pathway">
    <text evidence="8">Lipid metabolism; fatty acid biosynthesis.</text>
</comment>
<comment type="similarity">
    <text evidence="8">Belongs to the acyl carrier protein (ACP) family.</text>
</comment>
<dbReference type="InterPro" id="IPR003231">
    <property type="entry name" value="ACP"/>
</dbReference>
<evidence type="ECO:0000256" key="3">
    <source>
        <dbReference type="ARBA" id="ARBA00022553"/>
    </source>
</evidence>
<keyword evidence="5 8" id="KW-0443">Lipid metabolism</keyword>
<comment type="subcellular location">
    <subcellularLocation>
        <location evidence="8">Cytoplasm</location>
    </subcellularLocation>
</comment>